<dbReference type="NCBIfam" id="TIGR00442">
    <property type="entry name" value="hisS"/>
    <property type="match status" value="1"/>
</dbReference>
<dbReference type="GO" id="GO:0003723">
    <property type="term" value="F:RNA binding"/>
    <property type="evidence" value="ECO:0007669"/>
    <property type="project" value="TreeGrafter"/>
</dbReference>
<evidence type="ECO:0000256" key="6">
    <source>
        <dbReference type="ARBA" id="ARBA00022741"/>
    </source>
</evidence>
<dbReference type="Gene3D" id="3.40.50.800">
    <property type="entry name" value="Anticodon-binding domain"/>
    <property type="match status" value="1"/>
</dbReference>
<feature type="binding site" evidence="14">
    <location>
        <position position="129"/>
    </location>
    <ligand>
        <name>L-histidine</name>
        <dbReference type="ChEBI" id="CHEBI:57595"/>
    </ligand>
</feature>
<evidence type="ECO:0000256" key="5">
    <source>
        <dbReference type="ARBA" id="ARBA00022598"/>
    </source>
</evidence>
<dbReference type="FunFam" id="3.30.930.10:FF:000021">
    <property type="entry name" value="Probable histidine--tRNA ligase, mitochondrial"/>
    <property type="match status" value="1"/>
</dbReference>
<gene>
    <name evidence="16" type="ORF">M501DRAFT_1014255</name>
</gene>
<evidence type="ECO:0000313" key="16">
    <source>
        <dbReference type="EMBL" id="KAF2841456.1"/>
    </source>
</evidence>
<dbReference type="PANTHER" id="PTHR11476:SF7">
    <property type="entry name" value="HISTIDINE--TRNA LIGASE"/>
    <property type="match status" value="1"/>
</dbReference>
<comment type="caution">
    <text evidence="16">The sequence shown here is derived from an EMBL/GenBank/DDBJ whole genome shotgun (WGS) entry which is preliminary data.</text>
</comment>
<dbReference type="Pfam" id="PF03129">
    <property type="entry name" value="HGTP_anticodon"/>
    <property type="match status" value="1"/>
</dbReference>
<dbReference type="InterPro" id="IPR004154">
    <property type="entry name" value="Anticodon-bd"/>
</dbReference>
<proteinExistence type="inferred from homology"/>
<evidence type="ECO:0000313" key="17">
    <source>
        <dbReference type="Proteomes" id="UP000799429"/>
    </source>
</evidence>
<dbReference type="OrthoDB" id="1906957at2759"/>
<dbReference type="PROSITE" id="PS50862">
    <property type="entry name" value="AA_TRNA_LIGASE_II"/>
    <property type="match status" value="1"/>
</dbReference>
<evidence type="ECO:0000259" key="15">
    <source>
        <dbReference type="PROSITE" id="PS50862"/>
    </source>
</evidence>
<feature type="binding site" evidence="14">
    <location>
        <begin position="282"/>
        <end position="283"/>
    </location>
    <ligand>
        <name>L-histidine</name>
        <dbReference type="ChEBI" id="CHEBI:57595"/>
    </ligand>
</feature>
<dbReference type="InterPro" id="IPR045864">
    <property type="entry name" value="aa-tRNA-synth_II/BPL/LPL"/>
</dbReference>
<dbReference type="PIRSF" id="PIRSF001549">
    <property type="entry name" value="His-tRNA_synth"/>
    <property type="match status" value="1"/>
</dbReference>
<evidence type="ECO:0000256" key="4">
    <source>
        <dbReference type="ARBA" id="ARBA00022490"/>
    </source>
</evidence>
<evidence type="ECO:0000256" key="8">
    <source>
        <dbReference type="ARBA" id="ARBA00022917"/>
    </source>
</evidence>
<protein>
    <recommendedName>
        <fullName evidence="13">Histidine--tRNA ligase, mitochondrial</fullName>
        <ecNumber evidence="3">6.1.1.21</ecNumber>
    </recommendedName>
    <alternativeName>
        <fullName evidence="10">Histidyl-tRNA synthetase</fullName>
    </alternativeName>
</protein>
<dbReference type="InterPro" id="IPR041715">
    <property type="entry name" value="HisRS-like_core"/>
</dbReference>
<dbReference type="CDD" id="cd00773">
    <property type="entry name" value="HisRS-like_core"/>
    <property type="match status" value="1"/>
</dbReference>
<sequence>MASRQVQLKTPKGTRDWFGSDCVLRDHIFETISGVFKRHGAVPLDTPVFELKDVLTGKYGEDSRLIYDLQDQGGEACSLRFDLTVPFARWLAMNKVTQVKRYQIARVYRRDQPAIARGRLREFHQIDFDIAGEYDTMIPDSEILRIIVEVFKALELDITIKMNHRKILDGIFTVAGVPGDKIRTISSAVDKLDKSPWADVKKEMTEEKGLPEEVADKIGEYVKEKGSVREILDFLKSDSSLVEDQNIRAGIEDIELLLVYVEAFNISSSISFDLSLARGLDYYTSLIFEVLHTPQQTEVPGLPKGGKDQATQVGSIGAGGRYDNLVGIFGKKPIPCVGISFGADRIYTILKAQKEREAAAPTQEIDVYVMAFGAGKEFTGLLPERLQVCGQLWDAGIRASFSAKAKPKLPQQFKAAEGVPLAVILGQDELADGKLKIKVLGLPDGHPEKEGVLIEKTDLVEEVRKRLQR</sequence>
<reference evidence="16" key="1">
    <citation type="journal article" date="2020" name="Stud. Mycol.">
        <title>101 Dothideomycetes genomes: a test case for predicting lifestyles and emergence of pathogens.</title>
        <authorList>
            <person name="Haridas S."/>
            <person name="Albert R."/>
            <person name="Binder M."/>
            <person name="Bloem J."/>
            <person name="Labutti K."/>
            <person name="Salamov A."/>
            <person name="Andreopoulos B."/>
            <person name="Baker S."/>
            <person name="Barry K."/>
            <person name="Bills G."/>
            <person name="Bluhm B."/>
            <person name="Cannon C."/>
            <person name="Castanera R."/>
            <person name="Culley D."/>
            <person name="Daum C."/>
            <person name="Ezra D."/>
            <person name="Gonzalez J."/>
            <person name="Henrissat B."/>
            <person name="Kuo A."/>
            <person name="Liang C."/>
            <person name="Lipzen A."/>
            <person name="Lutzoni F."/>
            <person name="Magnuson J."/>
            <person name="Mondo S."/>
            <person name="Nolan M."/>
            <person name="Ohm R."/>
            <person name="Pangilinan J."/>
            <person name="Park H.-J."/>
            <person name="Ramirez L."/>
            <person name="Alfaro M."/>
            <person name="Sun H."/>
            <person name="Tritt A."/>
            <person name="Yoshinaga Y."/>
            <person name="Zwiers L.-H."/>
            <person name="Turgeon B."/>
            <person name="Goodwin S."/>
            <person name="Spatafora J."/>
            <person name="Crous P."/>
            <person name="Grigoriev I."/>
        </authorList>
    </citation>
    <scope>NUCLEOTIDE SEQUENCE</scope>
    <source>
        <strain evidence="16">CBS 101060</strain>
    </source>
</reference>
<keyword evidence="5" id="KW-0436">Ligase</keyword>
<dbReference type="InterPro" id="IPR015807">
    <property type="entry name" value="His-tRNA-ligase"/>
</dbReference>
<dbReference type="GO" id="GO:0032543">
    <property type="term" value="P:mitochondrial translation"/>
    <property type="evidence" value="ECO:0007669"/>
    <property type="project" value="TreeGrafter"/>
</dbReference>
<dbReference type="GO" id="GO:0006427">
    <property type="term" value="P:histidyl-tRNA aminoacylation"/>
    <property type="evidence" value="ECO:0007669"/>
    <property type="project" value="InterPro"/>
</dbReference>
<evidence type="ECO:0000256" key="10">
    <source>
        <dbReference type="ARBA" id="ARBA00030619"/>
    </source>
</evidence>
<keyword evidence="9" id="KW-0030">Aminoacyl-tRNA synthetase</keyword>
<feature type="binding site" evidence="14">
    <location>
        <position position="278"/>
    </location>
    <ligand>
        <name>L-histidine</name>
        <dbReference type="ChEBI" id="CHEBI:57595"/>
    </ligand>
</feature>
<keyword evidence="17" id="KW-1185">Reference proteome</keyword>
<keyword evidence="6" id="KW-0547">Nucleotide-binding</keyword>
<keyword evidence="8" id="KW-0648">Protein biosynthesis</keyword>
<evidence type="ECO:0000256" key="12">
    <source>
        <dbReference type="ARBA" id="ARBA00058343"/>
    </source>
</evidence>
<dbReference type="GO" id="GO:0005829">
    <property type="term" value="C:cytosol"/>
    <property type="evidence" value="ECO:0007669"/>
    <property type="project" value="TreeGrafter"/>
</dbReference>
<dbReference type="InterPro" id="IPR006195">
    <property type="entry name" value="aa-tRNA-synth_II"/>
</dbReference>
<feature type="binding site" evidence="14">
    <location>
        <position position="109"/>
    </location>
    <ligand>
        <name>L-histidine</name>
        <dbReference type="ChEBI" id="CHEBI:57595"/>
    </ligand>
</feature>
<dbReference type="EC" id="6.1.1.21" evidence="3"/>
<dbReference type="GO" id="GO:0005739">
    <property type="term" value="C:mitochondrion"/>
    <property type="evidence" value="ECO:0007669"/>
    <property type="project" value="TreeGrafter"/>
</dbReference>
<comment type="function">
    <text evidence="12">Catalyzes the aminoacylation of histidyl-tRNA in both the cytoplasm and the mitochondrion.</text>
</comment>
<evidence type="ECO:0000256" key="14">
    <source>
        <dbReference type="PIRSR" id="PIRSR001549-1"/>
    </source>
</evidence>
<feature type="binding site" evidence="14">
    <location>
        <begin position="82"/>
        <end position="84"/>
    </location>
    <ligand>
        <name>L-histidine</name>
        <dbReference type="ChEBI" id="CHEBI:57595"/>
    </ligand>
</feature>
<organism evidence="16 17">
    <name type="scientific">Patellaria atrata CBS 101060</name>
    <dbReference type="NCBI Taxonomy" id="1346257"/>
    <lineage>
        <taxon>Eukaryota</taxon>
        <taxon>Fungi</taxon>
        <taxon>Dikarya</taxon>
        <taxon>Ascomycota</taxon>
        <taxon>Pezizomycotina</taxon>
        <taxon>Dothideomycetes</taxon>
        <taxon>Dothideomycetes incertae sedis</taxon>
        <taxon>Patellariales</taxon>
        <taxon>Patellariaceae</taxon>
        <taxon>Patellaria</taxon>
    </lineage>
</organism>
<dbReference type="GO" id="GO:0004821">
    <property type="term" value="F:histidine-tRNA ligase activity"/>
    <property type="evidence" value="ECO:0007669"/>
    <property type="project" value="UniProtKB-EC"/>
</dbReference>
<dbReference type="AlphaFoldDB" id="A0A9P4SEQ1"/>
<evidence type="ECO:0000256" key="11">
    <source>
        <dbReference type="ARBA" id="ARBA00047639"/>
    </source>
</evidence>
<dbReference type="InterPro" id="IPR004516">
    <property type="entry name" value="HisRS/HisZ"/>
</dbReference>
<feature type="domain" description="Aminoacyl-transfer RNA synthetases class-II family profile" evidence="15">
    <location>
        <begin position="1"/>
        <end position="361"/>
    </location>
</feature>
<dbReference type="InterPro" id="IPR036621">
    <property type="entry name" value="Anticodon-bd_dom_sf"/>
</dbReference>
<name>A0A9P4SEQ1_9PEZI</name>
<feature type="binding site" evidence="14">
    <location>
        <position position="125"/>
    </location>
    <ligand>
        <name>L-histidine</name>
        <dbReference type="ChEBI" id="CHEBI:57595"/>
    </ligand>
</feature>
<comment type="catalytic activity">
    <reaction evidence="11">
        <text>tRNA(His) + L-histidine + ATP = L-histidyl-tRNA(His) + AMP + diphosphate + H(+)</text>
        <dbReference type="Rhea" id="RHEA:17313"/>
        <dbReference type="Rhea" id="RHEA-COMP:9665"/>
        <dbReference type="Rhea" id="RHEA-COMP:9689"/>
        <dbReference type="ChEBI" id="CHEBI:15378"/>
        <dbReference type="ChEBI" id="CHEBI:30616"/>
        <dbReference type="ChEBI" id="CHEBI:33019"/>
        <dbReference type="ChEBI" id="CHEBI:57595"/>
        <dbReference type="ChEBI" id="CHEBI:78442"/>
        <dbReference type="ChEBI" id="CHEBI:78527"/>
        <dbReference type="ChEBI" id="CHEBI:456215"/>
        <dbReference type="EC" id="6.1.1.21"/>
    </reaction>
</comment>
<dbReference type="Proteomes" id="UP000799429">
    <property type="component" value="Unassembled WGS sequence"/>
</dbReference>
<evidence type="ECO:0000256" key="13">
    <source>
        <dbReference type="ARBA" id="ARBA00067413"/>
    </source>
</evidence>
<dbReference type="Pfam" id="PF13393">
    <property type="entry name" value="tRNA-synt_His"/>
    <property type="match status" value="1"/>
</dbReference>
<keyword evidence="7" id="KW-0067">ATP-binding</keyword>
<evidence type="ECO:0000256" key="1">
    <source>
        <dbReference type="ARBA" id="ARBA00004496"/>
    </source>
</evidence>
<dbReference type="SUPFAM" id="SSF55681">
    <property type="entry name" value="Class II aaRS and biotin synthetases"/>
    <property type="match status" value="1"/>
</dbReference>
<evidence type="ECO:0000256" key="7">
    <source>
        <dbReference type="ARBA" id="ARBA00022840"/>
    </source>
</evidence>
<dbReference type="EMBL" id="MU006091">
    <property type="protein sequence ID" value="KAF2841456.1"/>
    <property type="molecule type" value="Genomic_DNA"/>
</dbReference>
<dbReference type="Gene3D" id="3.30.930.10">
    <property type="entry name" value="Bira Bifunctional Protein, Domain 2"/>
    <property type="match status" value="1"/>
</dbReference>
<dbReference type="FunFam" id="3.40.50.800:FF:000015">
    <property type="entry name" value="Histidyl-tRNA synthetase, mitochondrial"/>
    <property type="match status" value="1"/>
</dbReference>
<dbReference type="PANTHER" id="PTHR11476">
    <property type="entry name" value="HISTIDYL-TRNA SYNTHETASE"/>
    <property type="match status" value="1"/>
</dbReference>
<evidence type="ECO:0000256" key="3">
    <source>
        <dbReference type="ARBA" id="ARBA00012815"/>
    </source>
</evidence>
<dbReference type="GO" id="GO:0005524">
    <property type="term" value="F:ATP binding"/>
    <property type="evidence" value="ECO:0007669"/>
    <property type="project" value="UniProtKB-KW"/>
</dbReference>
<accession>A0A9P4SEQ1</accession>
<comment type="subcellular location">
    <subcellularLocation>
        <location evidence="1">Cytoplasm</location>
    </subcellularLocation>
</comment>
<dbReference type="SUPFAM" id="SSF52954">
    <property type="entry name" value="Class II aaRS ABD-related"/>
    <property type="match status" value="1"/>
</dbReference>
<evidence type="ECO:0000256" key="2">
    <source>
        <dbReference type="ARBA" id="ARBA00008226"/>
    </source>
</evidence>
<comment type="similarity">
    <text evidence="2">Belongs to the class-II aminoacyl-tRNA synthetase family.</text>
</comment>
<keyword evidence="4" id="KW-0963">Cytoplasm</keyword>
<evidence type="ECO:0000256" key="9">
    <source>
        <dbReference type="ARBA" id="ARBA00023146"/>
    </source>
</evidence>